<feature type="compositionally biased region" description="Basic and acidic residues" evidence="1">
    <location>
        <begin position="49"/>
        <end position="81"/>
    </location>
</feature>
<organism evidence="2 3">
    <name type="scientific">Melipona bicolor</name>
    <dbReference type="NCBI Taxonomy" id="60889"/>
    <lineage>
        <taxon>Eukaryota</taxon>
        <taxon>Metazoa</taxon>
        <taxon>Ecdysozoa</taxon>
        <taxon>Arthropoda</taxon>
        <taxon>Hexapoda</taxon>
        <taxon>Insecta</taxon>
        <taxon>Pterygota</taxon>
        <taxon>Neoptera</taxon>
        <taxon>Endopterygota</taxon>
        <taxon>Hymenoptera</taxon>
        <taxon>Apocrita</taxon>
        <taxon>Aculeata</taxon>
        <taxon>Apoidea</taxon>
        <taxon>Anthophila</taxon>
        <taxon>Apidae</taxon>
        <taxon>Melipona</taxon>
    </lineage>
</organism>
<evidence type="ECO:0000256" key="1">
    <source>
        <dbReference type="SAM" id="MobiDB-lite"/>
    </source>
</evidence>
<feature type="compositionally biased region" description="Low complexity" evidence="1">
    <location>
        <begin position="32"/>
        <end position="46"/>
    </location>
</feature>
<proteinExistence type="predicted"/>
<evidence type="ECO:0000313" key="3">
    <source>
        <dbReference type="Proteomes" id="UP001177670"/>
    </source>
</evidence>
<dbReference type="EMBL" id="JAHYIQ010000008">
    <property type="protein sequence ID" value="KAK1130141.1"/>
    <property type="molecule type" value="Genomic_DNA"/>
</dbReference>
<comment type="caution">
    <text evidence="2">The sequence shown here is derived from an EMBL/GenBank/DDBJ whole genome shotgun (WGS) entry which is preliminary data.</text>
</comment>
<reference evidence="2" key="1">
    <citation type="submission" date="2021-10" db="EMBL/GenBank/DDBJ databases">
        <title>Melipona bicolor Genome sequencing and assembly.</title>
        <authorList>
            <person name="Araujo N.S."/>
            <person name="Arias M.C."/>
        </authorList>
    </citation>
    <scope>NUCLEOTIDE SEQUENCE</scope>
    <source>
        <strain evidence="2">USP_2M_L1-L4_2017</strain>
        <tissue evidence="2">Whole body</tissue>
    </source>
</reference>
<evidence type="ECO:0000313" key="2">
    <source>
        <dbReference type="EMBL" id="KAK1130141.1"/>
    </source>
</evidence>
<accession>A0AA40KRI4</accession>
<protein>
    <submittedName>
        <fullName evidence="2">Uncharacterized protein</fullName>
    </submittedName>
</protein>
<sequence>MLEDDEGGGSAVEGDQAGAEDRGRGSEFGPPSQGQSQEGQVESEQGARVVEDKQRAGEKRAEGEEEDPRRRASFGGREEVLRGGATSNEKQSRNRCHSIPTSATHILQLRHSDFYLFFPFFFFKK</sequence>
<gene>
    <name evidence="2" type="ORF">K0M31_019825</name>
</gene>
<dbReference type="Proteomes" id="UP001177670">
    <property type="component" value="Unassembled WGS sequence"/>
</dbReference>
<feature type="region of interest" description="Disordered" evidence="1">
    <location>
        <begin position="1"/>
        <end position="96"/>
    </location>
</feature>
<keyword evidence="3" id="KW-1185">Reference proteome</keyword>
<name>A0AA40KRI4_9HYME</name>
<dbReference type="AlphaFoldDB" id="A0AA40KRI4"/>